<dbReference type="InterPro" id="IPR023828">
    <property type="entry name" value="Peptidase_S8_Ser-AS"/>
</dbReference>
<evidence type="ECO:0000256" key="3">
    <source>
        <dbReference type="ARBA" id="ARBA00022801"/>
    </source>
</evidence>
<name>A0ABU9AR12_9BACT</name>
<reference evidence="8 9" key="1">
    <citation type="submission" date="2024-04" db="EMBL/GenBank/DDBJ databases">
        <title>Luteolibacter sp. isolated from soil.</title>
        <authorList>
            <person name="An J."/>
        </authorList>
    </citation>
    <scope>NUCLEOTIDE SEQUENCE [LARGE SCALE GENOMIC DNA]</scope>
    <source>
        <strain evidence="8 9">Y139</strain>
    </source>
</reference>
<feature type="domain" description="Peptidase S8/S53" evidence="7">
    <location>
        <begin position="244"/>
        <end position="543"/>
    </location>
</feature>
<dbReference type="InterPro" id="IPR000209">
    <property type="entry name" value="Peptidase_S8/S53_dom"/>
</dbReference>
<keyword evidence="2" id="KW-0645">Protease</keyword>
<evidence type="ECO:0000256" key="2">
    <source>
        <dbReference type="ARBA" id="ARBA00022670"/>
    </source>
</evidence>
<dbReference type="InterPro" id="IPR008979">
    <property type="entry name" value="Galactose-bd-like_sf"/>
</dbReference>
<dbReference type="Gene3D" id="3.40.50.200">
    <property type="entry name" value="Peptidase S8/S53 domain"/>
    <property type="match status" value="1"/>
</dbReference>
<comment type="similarity">
    <text evidence="1 5">Belongs to the peptidase S8 family.</text>
</comment>
<gene>
    <name evidence="8" type="ORF">WKV53_03445</name>
</gene>
<dbReference type="PROSITE" id="PS00138">
    <property type="entry name" value="SUBTILASE_SER"/>
    <property type="match status" value="1"/>
</dbReference>
<keyword evidence="3" id="KW-0378">Hydrolase</keyword>
<protein>
    <submittedName>
        <fullName evidence="8">S8 family serine peptidase</fullName>
    </submittedName>
</protein>
<keyword evidence="9" id="KW-1185">Reference proteome</keyword>
<keyword evidence="4" id="KW-0720">Serine protease</keyword>
<dbReference type="PANTHER" id="PTHR43399">
    <property type="entry name" value="SUBTILISIN-RELATED"/>
    <property type="match status" value="1"/>
</dbReference>
<evidence type="ECO:0000313" key="8">
    <source>
        <dbReference type="EMBL" id="MEK7949532.1"/>
    </source>
</evidence>
<evidence type="ECO:0000259" key="7">
    <source>
        <dbReference type="Pfam" id="PF00082"/>
    </source>
</evidence>
<feature type="chain" id="PRO_5047299856" evidence="6">
    <location>
        <begin position="23"/>
        <end position="1502"/>
    </location>
</feature>
<evidence type="ECO:0000256" key="1">
    <source>
        <dbReference type="ARBA" id="ARBA00011073"/>
    </source>
</evidence>
<dbReference type="RefSeq" id="WP_341402950.1">
    <property type="nucleotide sequence ID" value="NZ_JBBUKT010000001.1"/>
</dbReference>
<dbReference type="Gene3D" id="2.60.120.380">
    <property type="match status" value="1"/>
</dbReference>
<dbReference type="Pfam" id="PF00082">
    <property type="entry name" value="Peptidase_S8"/>
    <property type="match status" value="1"/>
</dbReference>
<dbReference type="SUPFAM" id="SSF49785">
    <property type="entry name" value="Galactose-binding domain-like"/>
    <property type="match status" value="1"/>
</dbReference>
<dbReference type="Proteomes" id="UP001371305">
    <property type="component" value="Unassembled WGS sequence"/>
</dbReference>
<dbReference type="EMBL" id="JBBUKT010000001">
    <property type="protein sequence ID" value="MEK7949532.1"/>
    <property type="molecule type" value="Genomic_DNA"/>
</dbReference>
<evidence type="ECO:0000256" key="4">
    <source>
        <dbReference type="ARBA" id="ARBA00022825"/>
    </source>
</evidence>
<sequence length="1502" mass="160685">MKKPLRLGLVLASSLLLFILLRRETDDATQAKPSLPTKVTAIRPEKKTNGTTPPADEKVADAPAGEVMEEPAPPLPAPPPAPGLIPLQNPPAKQFDPRFVQPATRMGLFGVRDEATLRQIAEQDAAASADKAAAIAWAKANGWPVKGKKQDGGDFELMRLNEQGLPAYYETDNSNARISHNVEPLTQFGGPPGGVTINLSGYTWLAGMWESGPPRLSHQEFNDFPGRVVYAETGSTGDVLFAPTTHATHVMGTILGNGFVDDHARGMAWRASAKCYGWNSDDFEMRGYCATATNQPSKLYVSNHSYGVPTGWLQYPKDHATRANLYYWGGSNGAAEAAQFGKYSNSCRERDITCRVTPYHLPFFAAGNERGDKPPNGATIYFFVPNGSGGYVETSGTWPNASAPAVDGSVDGGYDTLPDNGNAKNVMAVGSMLDAVSNGSRSTSVGMSSFSSYGPTDDGRIKPDIVANGQDVLSASDASDTATATLSGTSMATPGATGTALLMHEHYRDMTGQYLRASTLKALMIHTATDVQAPGPDYASGWGLIDAWAGANHIDLHASEPGGYHIVEGVLSQNSREFRVTFTATGLIKATLAWTDPEGTAQSGLDNRTKVLVNDLDLTLRAPDGTIYRSPELDPTNPTAAPVYNGNTRDNVEMIGGFPLQLIPGLPGTYELSVTYKGSLTEPDPLEPTNLKQAFSLMLQGNVANTSGTIAEAIDKPDRSFTKQAAATASFAWQSSGGATGGDRAVNLAIGNSQSAGFETVVTGPVTVSFDWGVSSEATYDFLRFYSDGVKQQEISGSVATTSISYNVPAGTHTLRWAYEKDGSQTAGSDQGWIDNLEFNSLPEAMDNLPYTFTEPTGSAAPWSLLNASSVPTGDVAKSAEINAGQRSDMETIIQGPALVRFRMVQTAANGELRAQWGPNLSRSILHGAGNVWKTYSIELDSGPQTVRWSWYKPITQAGNGYADELVVIPLPSSLRDAADLPVNASNLVVENYADAPWQSDASDAAPSGRGGERGTSSIHTVYTAGANNDTAIRFPIISNGGGTVSFWWQASGSVGGNLSLQIRTTTNGSFVQAGPSVGPRKITAIPGGTPWQQVHIEIPPGYAELRFLYTASGTAGQGWIDQIEFQEGIMHPARGLDRWGSRWETYGDAPWGAINDTTNGGIDSTSHSPIGNNQSTSLTTTVTGPKKLFFHWKVDSETNYDFLRFEMDGENAAAPISGQNGGWRPVVVNIPAGTHSLRWFYQKDSSQSIGQDRGWIDKVCILRPDFGVSNPRPDPNGAYVIVPMRKDPTAGFFLERSTDLIHWEFTGYNGMIDPRFTDVNVIVSHTGVKTFYRARFEPEMIQTIENAGFELPAASPNTFWNDAPGWGPDGDAFTATSFENIPNFAAGGAQHLSIAAGSFSEMKGTFLGYRGVHSITAAIGNRSGFTQPGNLSSVVLISGAELSRMAVGAAAIPAGNWSRSMPASFDSFETNLDAAYSYKVRLESTGNRSFFDDVQVVTEPQ</sequence>
<evidence type="ECO:0000313" key="9">
    <source>
        <dbReference type="Proteomes" id="UP001371305"/>
    </source>
</evidence>
<evidence type="ECO:0000256" key="5">
    <source>
        <dbReference type="PROSITE-ProRule" id="PRU01240"/>
    </source>
</evidence>
<evidence type="ECO:0000256" key="6">
    <source>
        <dbReference type="SAM" id="SignalP"/>
    </source>
</evidence>
<dbReference type="InterPro" id="IPR017868">
    <property type="entry name" value="Filamin/ABP280_repeat-like"/>
</dbReference>
<dbReference type="PANTHER" id="PTHR43399:SF4">
    <property type="entry name" value="CELL WALL-ASSOCIATED PROTEASE"/>
    <property type="match status" value="1"/>
</dbReference>
<feature type="signal peptide" evidence="6">
    <location>
        <begin position="1"/>
        <end position="22"/>
    </location>
</feature>
<proteinExistence type="inferred from homology"/>
<dbReference type="PROSITE" id="PS51892">
    <property type="entry name" value="SUBTILASE"/>
    <property type="match status" value="1"/>
</dbReference>
<dbReference type="SUPFAM" id="SSF52743">
    <property type="entry name" value="Subtilisin-like"/>
    <property type="match status" value="1"/>
</dbReference>
<dbReference type="PROSITE" id="PS50194">
    <property type="entry name" value="FILAMIN_REPEAT"/>
    <property type="match status" value="1"/>
</dbReference>
<accession>A0ABU9AR12</accession>
<keyword evidence="6" id="KW-0732">Signal</keyword>
<dbReference type="InterPro" id="IPR051048">
    <property type="entry name" value="Peptidase_S8/S53_subtilisin"/>
</dbReference>
<comment type="caution">
    <text evidence="5">Lacks conserved residue(s) required for the propagation of feature annotation.</text>
</comment>
<organism evidence="8 9">
    <name type="scientific">Luteolibacter soli</name>
    <dbReference type="NCBI Taxonomy" id="3135280"/>
    <lineage>
        <taxon>Bacteria</taxon>
        <taxon>Pseudomonadati</taxon>
        <taxon>Verrucomicrobiota</taxon>
        <taxon>Verrucomicrobiia</taxon>
        <taxon>Verrucomicrobiales</taxon>
        <taxon>Verrucomicrobiaceae</taxon>
        <taxon>Luteolibacter</taxon>
    </lineage>
</organism>
<comment type="caution">
    <text evidence="8">The sequence shown here is derived from an EMBL/GenBank/DDBJ whole genome shotgun (WGS) entry which is preliminary data.</text>
</comment>
<dbReference type="InterPro" id="IPR036852">
    <property type="entry name" value="Peptidase_S8/S53_dom_sf"/>
</dbReference>